<dbReference type="KEGG" id="mprt:ET475_04720"/>
<keyword evidence="2 5" id="KW-0812">Transmembrane</keyword>
<dbReference type="InterPro" id="IPR008217">
    <property type="entry name" value="Ccc1_fam"/>
</dbReference>
<feature type="transmembrane region" description="Helical" evidence="5">
    <location>
        <begin position="177"/>
        <end position="195"/>
    </location>
</feature>
<dbReference type="Proteomes" id="UP000293995">
    <property type="component" value="Chromosome"/>
</dbReference>
<gene>
    <name evidence="6" type="ORF">ET475_04720</name>
</gene>
<dbReference type="Pfam" id="PF01988">
    <property type="entry name" value="VIT1"/>
    <property type="match status" value="1"/>
</dbReference>
<accession>A0A4P6EB31</accession>
<sequence>MVSTTSPRERWWDAATLRSWAVDANDGIIATAGILEGFAGAGASDNVLVVAAAAATVAGALSLGGTTWAEASAEREAQLIIAAEESAALAAHPDDEIAELTAYYERKGLDAALARQVAEQLSERDALRAQLESEYGIDDVMSIGETVGAGVGAGVAFLVGAIIPLLITIFVPGALETWAILIVVALSLGLIAVIAARTGRVSLTRTLVRSLSVGVGTMIVSWLVGALVF</sequence>
<evidence type="ECO:0000256" key="5">
    <source>
        <dbReference type="SAM" id="Phobius"/>
    </source>
</evidence>
<proteinExistence type="predicted"/>
<protein>
    <recommendedName>
        <fullName evidence="8">VIT family protein</fullName>
    </recommendedName>
</protein>
<evidence type="ECO:0000256" key="4">
    <source>
        <dbReference type="ARBA" id="ARBA00023136"/>
    </source>
</evidence>
<dbReference type="RefSeq" id="WP_129386505.1">
    <property type="nucleotide sequence ID" value="NZ_CP035494.1"/>
</dbReference>
<keyword evidence="4 5" id="KW-0472">Membrane</keyword>
<organism evidence="6 7">
    <name type="scientific">Microbacterium protaetiae</name>
    <dbReference type="NCBI Taxonomy" id="2509458"/>
    <lineage>
        <taxon>Bacteria</taxon>
        <taxon>Bacillati</taxon>
        <taxon>Actinomycetota</taxon>
        <taxon>Actinomycetes</taxon>
        <taxon>Micrococcales</taxon>
        <taxon>Microbacteriaceae</taxon>
        <taxon>Microbacterium</taxon>
    </lineage>
</organism>
<evidence type="ECO:0000313" key="7">
    <source>
        <dbReference type="Proteomes" id="UP000293995"/>
    </source>
</evidence>
<dbReference type="GO" id="GO:0005384">
    <property type="term" value="F:manganese ion transmembrane transporter activity"/>
    <property type="evidence" value="ECO:0007669"/>
    <property type="project" value="InterPro"/>
</dbReference>
<evidence type="ECO:0000313" key="6">
    <source>
        <dbReference type="EMBL" id="QAY59360.1"/>
    </source>
</evidence>
<evidence type="ECO:0008006" key="8">
    <source>
        <dbReference type="Google" id="ProtNLM"/>
    </source>
</evidence>
<reference evidence="6 7" key="1">
    <citation type="submission" date="2019-01" db="EMBL/GenBank/DDBJ databases">
        <title>Genome sequencing of strain DFW100M-13.</title>
        <authorList>
            <person name="Heo J."/>
            <person name="Kim S.-J."/>
            <person name="Kim J.-S."/>
            <person name="Hong S.-B."/>
            <person name="Kwon S.-W."/>
        </authorList>
    </citation>
    <scope>NUCLEOTIDE SEQUENCE [LARGE SCALE GENOMIC DNA]</scope>
    <source>
        <strain evidence="6 7">DFW100M-13</strain>
    </source>
</reference>
<dbReference type="PANTHER" id="PTHR31851">
    <property type="entry name" value="FE(2+)/MN(2+) TRANSPORTER PCL1"/>
    <property type="match status" value="1"/>
</dbReference>
<dbReference type="GO" id="GO:0030026">
    <property type="term" value="P:intracellular manganese ion homeostasis"/>
    <property type="evidence" value="ECO:0007669"/>
    <property type="project" value="InterPro"/>
</dbReference>
<feature type="transmembrane region" description="Helical" evidence="5">
    <location>
        <begin position="207"/>
        <end position="228"/>
    </location>
</feature>
<evidence type="ECO:0000256" key="3">
    <source>
        <dbReference type="ARBA" id="ARBA00022989"/>
    </source>
</evidence>
<keyword evidence="7" id="KW-1185">Reference proteome</keyword>
<feature type="transmembrane region" description="Helical" evidence="5">
    <location>
        <begin position="147"/>
        <end position="171"/>
    </location>
</feature>
<keyword evidence="3 5" id="KW-1133">Transmembrane helix</keyword>
<dbReference type="OrthoDB" id="5064018at2"/>
<evidence type="ECO:0000256" key="1">
    <source>
        <dbReference type="ARBA" id="ARBA00004127"/>
    </source>
</evidence>
<evidence type="ECO:0000256" key="2">
    <source>
        <dbReference type="ARBA" id="ARBA00022692"/>
    </source>
</evidence>
<dbReference type="GO" id="GO:0012505">
    <property type="term" value="C:endomembrane system"/>
    <property type="evidence" value="ECO:0007669"/>
    <property type="project" value="UniProtKB-SubCell"/>
</dbReference>
<dbReference type="EMBL" id="CP035494">
    <property type="protein sequence ID" value="QAY59360.1"/>
    <property type="molecule type" value="Genomic_DNA"/>
</dbReference>
<name>A0A4P6EB31_9MICO</name>
<comment type="subcellular location">
    <subcellularLocation>
        <location evidence="1">Endomembrane system</location>
        <topology evidence="1">Multi-pass membrane protein</topology>
    </subcellularLocation>
</comment>
<dbReference type="AlphaFoldDB" id="A0A4P6EB31"/>